<dbReference type="Proteomes" id="UP000620064">
    <property type="component" value="Unassembled WGS sequence"/>
</dbReference>
<proteinExistence type="predicted"/>
<evidence type="ECO:0000259" key="1">
    <source>
        <dbReference type="Pfam" id="PF11738"/>
    </source>
</evidence>
<evidence type="ECO:0000313" key="4">
    <source>
        <dbReference type="Proteomes" id="UP000620064"/>
    </source>
</evidence>
<dbReference type="Pfam" id="PF13739">
    <property type="entry name" value="PdaC"/>
    <property type="match status" value="1"/>
</dbReference>
<keyword evidence="4" id="KW-1185">Reference proteome</keyword>
<dbReference type="Gene3D" id="3.90.640.20">
    <property type="entry name" value="Heat-shock cognate protein, ATPase"/>
    <property type="match status" value="1"/>
</dbReference>
<protein>
    <recommendedName>
        <fullName evidence="5">DUF3298 domain-containing protein</fullName>
    </recommendedName>
</protein>
<dbReference type="Gene3D" id="3.30.565.40">
    <property type="entry name" value="Fervidobacterium nodosum Rt17-B1 like"/>
    <property type="match status" value="1"/>
</dbReference>
<sequence>MNQTKPITIIPENKVALPKELSAVDSIKIDDSTRINEVLTAKFSSKILIFSNLNNKKIADSIYHYAEINPLKDYNFRNLDLELQAQKEAYFDSVKKNSKDFKPSFKQTWEENSSMDFHSLKNDILTIMYQNDGYSGGAHGYYNILYKNFDLKKNSVIQVSDVFKDAKSQEISDLLMKYFSNKEQKEMLLEQKITANNNFYFDDESITFVYNHYEITAYAAGVVEITIPFSDLKPYLKPDFISRNNLK</sequence>
<evidence type="ECO:0000259" key="2">
    <source>
        <dbReference type="Pfam" id="PF13739"/>
    </source>
</evidence>
<evidence type="ECO:0000313" key="3">
    <source>
        <dbReference type="EMBL" id="GGP01066.1"/>
    </source>
</evidence>
<accession>A0ABQ2NG35</accession>
<feature type="domain" description="DUF3298" evidence="1">
    <location>
        <begin position="160"/>
        <end position="230"/>
    </location>
</feature>
<feature type="domain" description="Deacetylase PdaC" evidence="2">
    <location>
        <begin position="41"/>
        <end position="141"/>
    </location>
</feature>
<gene>
    <name evidence="3" type="ORF">GCM10010992_00420</name>
</gene>
<dbReference type="InterPro" id="IPR021729">
    <property type="entry name" value="DUF3298"/>
</dbReference>
<dbReference type="InterPro" id="IPR037126">
    <property type="entry name" value="PdaC/RsiV-like_sf"/>
</dbReference>
<dbReference type="InterPro" id="IPR025303">
    <property type="entry name" value="PdaC"/>
</dbReference>
<reference evidence="4" key="1">
    <citation type="journal article" date="2019" name="Int. J. Syst. Evol. Microbiol.">
        <title>The Global Catalogue of Microorganisms (GCM) 10K type strain sequencing project: providing services to taxonomists for standard genome sequencing and annotation.</title>
        <authorList>
            <consortium name="The Broad Institute Genomics Platform"/>
            <consortium name="The Broad Institute Genome Sequencing Center for Infectious Disease"/>
            <person name="Wu L."/>
            <person name="Ma J."/>
        </authorList>
    </citation>
    <scope>NUCLEOTIDE SEQUENCE [LARGE SCALE GENOMIC DNA]</scope>
    <source>
        <strain evidence="4">CGMCC 1.7656</strain>
    </source>
</reference>
<organism evidence="3 4">
    <name type="scientific">Cloacibacterium rupense</name>
    <dbReference type="NCBI Taxonomy" id="517423"/>
    <lineage>
        <taxon>Bacteria</taxon>
        <taxon>Pseudomonadati</taxon>
        <taxon>Bacteroidota</taxon>
        <taxon>Flavobacteriia</taxon>
        <taxon>Flavobacteriales</taxon>
        <taxon>Weeksellaceae</taxon>
    </lineage>
</organism>
<comment type="caution">
    <text evidence="3">The sequence shown here is derived from an EMBL/GenBank/DDBJ whole genome shotgun (WGS) entry which is preliminary data.</text>
</comment>
<evidence type="ECO:0008006" key="5">
    <source>
        <dbReference type="Google" id="ProtNLM"/>
    </source>
</evidence>
<name>A0ABQ2NG35_9FLAO</name>
<dbReference type="Pfam" id="PF11738">
    <property type="entry name" value="DUF3298"/>
    <property type="match status" value="1"/>
</dbReference>
<dbReference type="EMBL" id="BMLV01000001">
    <property type="protein sequence ID" value="GGP01066.1"/>
    <property type="molecule type" value="Genomic_DNA"/>
</dbReference>